<protein>
    <submittedName>
        <fullName evidence="2">Uncharacterized protein</fullName>
    </submittedName>
</protein>
<proteinExistence type="predicted"/>
<accession>A0A6A6T396</accession>
<organism evidence="2 3">
    <name type="scientific">Lophiostoma macrostomum CBS 122681</name>
    <dbReference type="NCBI Taxonomy" id="1314788"/>
    <lineage>
        <taxon>Eukaryota</taxon>
        <taxon>Fungi</taxon>
        <taxon>Dikarya</taxon>
        <taxon>Ascomycota</taxon>
        <taxon>Pezizomycotina</taxon>
        <taxon>Dothideomycetes</taxon>
        <taxon>Pleosporomycetidae</taxon>
        <taxon>Pleosporales</taxon>
        <taxon>Lophiostomataceae</taxon>
        <taxon>Lophiostoma</taxon>
    </lineage>
</organism>
<gene>
    <name evidence="2" type="ORF">K491DRAFT_484510</name>
</gene>
<evidence type="ECO:0000313" key="3">
    <source>
        <dbReference type="Proteomes" id="UP000799324"/>
    </source>
</evidence>
<keyword evidence="3" id="KW-1185">Reference proteome</keyword>
<dbReference type="EMBL" id="MU004367">
    <property type="protein sequence ID" value="KAF2654240.1"/>
    <property type="molecule type" value="Genomic_DNA"/>
</dbReference>
<evidence type="ECO:0000256" key="1">
    <source>
        <dbReference type="SAM" id="MobiDB-lite"/>
    </source>
</evidence>
<name>A0A6A6T396_9PLEO</name>
<evidence type="ECO:0000313" key="2">
    <source>
        <dbReference type="EMBL" id="KAF2654240.1"/>
    </source>
</evidence>
<reference evidence="2" key="1">
    <citation type="journal article" date="2020" name="Stud. Mycol.">
        <title>101 Dothideomycetes genomes: a test case for predicting lifestyles and emergence of pathogens.</title>
        <authorList>
            <person name="Haridas S."/>
            <person name="Albert R."/>
            <person name="Binder M."/>
            <person name="Bloem J."/>
            <person name="Labutti K."/>
            <person name="Salamov A."/>
            <person name="Andreopoulos B."/>
            <person name="Baker S."/>
            <person name="Barry K."/>
            <person name="Bills G."/>
            <person name="Bluhm B."/>
            <person name="Cannon C."/>
            <person name="Castanera R."/>
            <person name="Culley D."/>
            <person name="Daum C."/>
            <person name="Ezra D."/>
            <person name="Gonzalez J."/>
            <person name="Henrissat B."/>
            <person name="Kuo A."/>
            <person name="Liang C."/>
            <person name="Lipzen A."/>
            <person name="Lutzoni F."/>
            <person name="Magnuson J."/>
            <person name="Mondo S."/>
            <person name="Nolan M."/>
            <person name="Ohm R."/>
            <person name="Pangilinan J."/>
            <person name="Park H.-J."/>
            <person name="Ramirez L."/>
            <person name="Alfaro M."/>
            <person name="Sun H."/>
            <person name="Tritt A."/>
            <person name="Yoshinaga Y."/>
            <person name="Zwiers L.-H."/>
            <person name="Turgeon B."/>
            <person name="Goodwin S."/>
            <person name="Spatafora J."/>
            <person name="Crous P."/>
            <person name="Grigoriev I."/>
        </authorList>
    </citation>
    <scope>NUCLEOTIDE SEQUENCE</scope>
    <source>
        <strain evidence="2">CBS 122681</strain>
    </source>
</reference>
<sequence length="76" mass="8997">MTFLYVLLAVRGAESRKRCYAKSHGTKSGLKYEPPPFEHGPVRPHLKEHQRDKIVSPQTMHICRRKSSYMYRERQP</sequence>
<dbReference type="AlphaFoldDB" id="A0A6A6T396"/>
<dbReference type="Proteomes" id="UP000799324">
    <property type="component" value="Unassembled WGS sequence"/>
</dbReference>
<feature type="region of interest" description="Disordered" evidence="1">
    <location>
        <begin position="24"/>
        <end position="49"/>
    </location>
</feature>